<name>A0A7G5EEJ6_9BURK</name>
<sequence>MDWERINVWTNTLYTLIHSLSLAKDISFEDLHTLNDRARESSTWIAQDCSYSSILLAHPGGKNRITFRRDPNTHFADISRQLIKMLVQDLVVILDEMMDEVLKQRNEAAGDYPQSKIEKLKKSLNSDFHWAAHGCLELVAVRNVLTHSKGLWNEKSIAIVKSFVAPPPKVGEPLSIGITMLFRYRKAIRSLLNQLT</sequence>
<dbReference type="AlphaFoldDB" id="A0A7G5EEJ6"/>
<dbReference type="Proteomes" id="UP000515240">
    <property type="component" value="Chromosome"/>
</dbReference>
<gene>
    <name evidence="1" type="ORF">HS961_05995</name>
</gene>
<evidence type="ECO:0000313" key="1">
    <source>
        <dbReference type="EMBL" id="QMV72421.1"/>
    </source>
</evidence>
<dbReference type="RefSeq" id="WP_182326840.1">
    <property type="nucleotide sequence ID" value="NZ_CP058554.1"/>
</dbReference>
<protein>
    <submittedName>
        <fullName evidence="1">Uncharacterized protein</fullName>
    </submittedName>
</protein>
<keyword evidence="2" id="KW-1185">Reference proteome</keyword>
<dbReference type="KEGG" id="cpis:HS961_05995"/>
<organism evidence="1 2">
    <name type="scientific">Comamonas piscis</name>
    <dbReference type="NCBI Taxonomy" id="1562974"/>
    <lineage>
        <taxon>Bacteria</taxon>
        <taxon>Pseudomonadati</taxon>
        <taxon>Pseudomonadota</taxon>
        <taxon>Betaproteobacteria</taxon>
        <taxon>Burkholderiales</taxon>
        <taxon>Comamonadaceae</taxon>
        <taxon>Comamonas</taxon>
    </lineage>
</organism>
<proteinExistence type="predicted"/>
<evidence type="ECO:0000313" key="2">
    <source>
        <dbReference type="Proteomes" id="UP000515240"/>
    </source>
</evidence>
<accession>A0A7G5EEJ6</accession>
<dbReference type="EMBL" id="CP058554">
    <property type="protein sequence ID" value="QMV72421.1"/>
    <property type="molecule type" value="Genomic_DNA"/>
</dbReference>
<reference evidence="1 2" key="1">
    <citation type="journal article" date="2020" name="G3 (Bethesda)">
        <title>CeMbio - The Caenorhabditis elegans Microbiome Resource.</title>
        <authorList>
            <person name="Dirksen P."/>
            <person name="Assie A."/>
            <person name="Zimmermann J."/>
            <person name="Zhang F."/>
            <person name="Tietje A.M."/>
            <person name="Marsh S.A."/>
            <person name="Felix M.A."/>
            <person name="Shapira M."/>
            <person name="Kaleta C."/>
            <person name="Schulenburg H."/>
            <person name="Samuel B."/>
        </authorList>
    </citation>
    <scope>NUCLEOTIDE SEQUENCE [LARGE SCALE GENOMIC DNA]</scope>
    <source>
        <strain evidence="1 2">BIGb0172</strain>
    </source>
</reference>